<comment type="caution">
    <text evidence="10">The sequence shown here is derived from an EMBL/GenBank/DDBJ whole genome shotgun (WGS) entry which is preliminary data.</text>
</comment>
<feature type="chain" id="PRO_5007125826" evidence="8">
    <location>
        <begin position="20"/>
        <end position="193"/>
    </location>
</feature>
<evidence type="ECO:0000256" key="5">
    <source>
        <dbReference type="ARBA" id="ARBA00023136"/>
    </source>
</evidence>
<evidence type="ECO:0000256" key="2">
    <source>
        <dbReference type="ARBA" id="ARBA00022692"/>
    </source>
</evidence>
<evidence type="ECO:0000256" key="8">
    <source>
        <dbReference type="SAM" id="SignalP"/>
    </source>
</evidence>
<evidence type="ECO:0000256" key="3">
    <source>
        <dbReference type="ARBA" id="ARBA00022729"/>
    </source>
</evidence>
<accession>A0A106BX44</accession>
<evidence type="ECO:0000256" key="4">
    <source>
        <dbReference type="ARBA" id="ARBA00022989"/>
    </source>
</evidence>
<name>A0A106BX44_SHEFR</name>
<evidence type="ECO:0000313" key="10">
    <source>
        <dbReference type="EMBL" id="KVX00261.1"/>
    </source>
</evidence>
<dbReference type="NCBIfam" id="TIGR04211">
    <property type="entry name" value="SH3_and_anchor"/>
    <property type="match status" value="1"/>
</dbReference>
<feature type="transmembrane region" description="Helical" evidence="7">
    <location>
        <begin position="160"/>
        <end position="181"/>
    </location>
</feature>
<dbReference type="AlphaFoldDB" id="A0A106BX44"/>
<dbReference type="SMART" id="SM00287">
    <property type="entry name" value="SH3b"/>
    <property type="match status" value="1"/>
</dbReference>
<sequence length="193" mass="21629">MLRVLSILIFLLAPSGVFAAQAPTRFISDDVFTYIHGGPGTEFRIIGSVEAGQPITLLDKTEGDFTQIIDHKGREGWILTSLVSDQPSFRERFPEMEAQLKQANEQLNNITQNTDNTEESLTLSNEKVTELKAALAKVIKERDEVKSQVQQAANNQRYEMWQQGGLIAGIGALIGILLVYLPRPQSRKKSRWM</sequence>
<evidence type="ECO:0000256" key="6">
    <source>
        <dbReference type="SAM" id="Coils"/>
    </source>
</evidence>
<dbReference type="InterPro" id="IPR003646">
    <property type="entry name" value="SH3-like_bac-type"/>
</dbReference>
<protein>
    <submittedName>
        <fullName evidence="10">Peptide-binding protein</fullName>
    </submittedName>
</protein>
<comment type="subcellular location">
    <subcellularLocation>
        <location evidence="1">Membrane</location>
        <topology evidence="1">Single-pass membrane protein</topology>
    </subcellularLocation>
</comment>
<evidence type="ECO:0000313" key="11">
    <source>
        <dbReference type="Proteomes" id="UP000055702"/>
    </source>
</evidence>
<organism evidence="10">
    <name type="scientific">Shewanella frigidimarina</name>
    <dbReference type="NCBI Taxonomy" id="56812"/>
    <lineage>
        <taxon>Bacteria</taxon>
        <taxon>Pseudomonadati</taxon>
        <taxon>Pseudomonadota</taxon>
        <taxon>Gammaproteobacteria</taxon>
        <taxon>Alteromonadales</taxon>
        <taxon>Shewanellaceae</taxon>
        <taxon>Shewanella</taxon>
    </lineage>
</organism>
<dbReference type="Gene3D" id="2.30.30.40">
    <property type="entry name" value="SH3 Domains"/>
    <property type="match status" value="1"/>
</dbReference>
<evidence type="ECO:0000256" key="7">
    <source>
        <dbReference type="SAM" id="Phobius"/>
    </source>
</evidence>
<feature type="signal peptide" evidence="8">
    <location>
        <begin position="1"/>
        <end position="19"/>
    </location>
</feature>
<dbReference type="InterPro" id="IPR016476">
    <property type="entry name" value="SH3_dom_pro"/>
</dbReference>
<dbReference type="PIRSF" id="PIRSF006158">
    <property type="entry name" value="UCP006158_SH3"/>
    <property type="match status" value="1"/>
</dbReference>
<dbReference type="Pfam" id="PF08239">
    <property type="entry name" value="SH3_3"/>
    <property type="match status" value="1"/>
</dbReference>
<dbReference type="Proteomes" id="UP000055702">
    <property type="component" value="Unassembled WGS sequence"/>
</dbReference>
<dbReference type="PROSITE" id="PS51781">
    <property type="entry name" value="SH3B"/>
    <property type="match status" value="1"/>
</dbReference>
<evidence type="ECO:0000259" key="9">
    <source>
        <dbReference type="PROSITE" id="PS51781"/>
    </source>
</evidence>
<evidence type="ECO:0000256" key="1">
    <source>
        <dbReference type="ARBA" id="ARBA00004167"/>
    </source>
</evidence>
<proteinExistence type="predicted"/>
<keyword evidence="3 8" id="KW-0732">Signal</keyword>
<feature type="domain" description="SH3b" evidence="9">
    <location>
        <begin position="22"/>
        <end position="87"/>
    </location>
</feature>
<dbReference type="RefSeq" id="WP_059747641.1">
    <property type="nucleotide sequence ID" value="NZ_JBOZPV010000007.1"/>
</dbReference>
<feature type="coiled-coil region" evidence="6">
    <location>
        <begin position="93"/>
        <end position="155"/>
    </location>
</feature>
<keyword evidence="2 7" id="KW-0812">Transmembrane</keyword>
<reference evidence="10 11" key="1">
    <citation type="submission" date="2016-01" db="EMBL/GenBank/DDBJ databases">
        <title>Draft genome of the antarctic isolate Shewanella frigidimarina Ag06-30.</title>
        <authorList>
            <person name="Parmeciano Di Noto G."/>
            <person name="Vazquez S."/>
            <person name="Mac Cormack W."/>
            <person name="Iriarte A."/>
            <person name="Quiroga C."/>
        </authorList>
    </citation>
    <scope>NUCLEOTIDE SEQUENCE [LARGE SCALE GENOMIC DNA]</scope>
    <source>
        <strain evidence="10 11">Ag06-30</strain>
    </source>
</reference>
<keyword evidence="6" id="KW-0175">Coiled coil</keyword>
<dbReference type="GO" id="GO:0016020">
    <property type="term" value="C:membrane"/>
    <property type="evidence" value="ECO:0007669"/>
    <property type="project" value="UniProtKB-SubCell"/>
</dbReference>
<dbReference type="EMBL" id="LRDC01000062">
    <property type="protein sequence ID" value="KVX00261.1"/>
    <property type="molecule type" value="Genomic_DNA"/>
</dbReference>
<keyword evidence="4 7" id="KW-1133">Transmembrane helix</keyword>
<gene>
    <name evidence="10" type="ORF">AWJ07_09245</name>
</gene>
<keyword evidence="5 7" id="KW-0472">Membrane</keyword>